<evidence type="ECO:0000313" key="7">
    <source>
        <dbReference type="Proteomes" id="UP000226080"/>
    </source>
</evidence>
<dbReference type="OrthoDB" id="9924322at2"/>
<dbReference type="EMBL" id="CP012959">
    <property type="protein sequence ID" value="AMQ95126.1"/>
    <property type="molecule type" value="Genomic_DNA"/>
</dbReference>
<reference evidence="5 8" key="3">
    <citation type="submission" date="2019-08" db="EMBL/GenBank/DDBJ databases">
        <title>Whole genome sequencing of Aggregatibacter actinomycetemcomitans cultured from blood stream infections in Denmark reveals a novel phylogenetic lineage expressing serotype a membrane O polysaccharide.</title>
        <authorList>
            <person name="Nedergaard S."/>
            <person name="Kobel C.M."/>
            <person name="Nielsen M.B."/>
            <person name="Moeller R.T."/>
            <person name="Jensen A.B."/>
            <person name="Noerskov-Lauritsen N."/>
        </authorList>
    </citation>
    <scope>NUCLEOTIDE SEQUENCE [LARGE SCALE GENOMIC DNA]</scope>
    <source>
        <strain evidence="5 8">PN_563</strain>
    </source>
</reference>
<evidence type="ECO:0000259" key="1">
    <source>
        <dbReference type="Pfam" id="PF20249"/>
    </source>
</evidence>
<name>A0A142G396_AGGAC</name>
<dbReference type="Proteomes" id="UP000226080">
    <property type="component" value="Unassembled WGS sequence"/>
</dbReference>
<dbReference type="RefSeq" id="WP_005538460.1">
    <property type="nucleotide sequence ID" value="NZ_CP012959.1"/>
</dbReference>
<evidence type="ECO:0000313" key="2">
    <source>
        <dbReference type="EMBL" id="AMQ95126.1"/>
    </source>
</evidence>
<dbReference type="EMBL" id="CP012959">
    <property type="protein sequence ID" value="AMQ95144.1"/>
    <property type="molecule type" value="Genomic_DNA"/>
</dbReference>
<evidence type="ECO:0000313" key="4">
    <source>
        <dbReference type="EMBL" id="PHO21724.1"/>
    </source>
</evidence>
<dbReference type="Pfam" id="PF20249">
    <property type="entry name" value="VasX_N"/>
    <property type="match status" value="1"/>
</dbReference>
<gene>
    <name evidence="2" type="ORF">ACT75_03240</name>
    <name evidence="3" type="ORF">ACT75_06160</name>
    <name evidence="4" type="ORF">CQR80_00020</name>
    <name evidence="5" type="ORF">FXB79_11215</name>
</gene>
<dbReference type="AlphaFoldDB" id="A0A142G396"/>
<reference evidence="2 6" key="1">
    <citation type="submission" date="2015-10" db="EMBL/GenBank/DDBJ databases">
        <title>Tn-seq of a polymicrobial infection.</title>
        <authorList>
            <person name="Stacy A."/>
            <person name="Rumbaugh K.P."/>
            <person name="Whiteley M."/>
        </authorList>
    </citation>
    <scope>NUCLEOTIDE SEQUENCE [LARGE SCALE GENOMIC DNA]</scope>
    <source>
        <strain evidence="2 6">624</strain>
    </source>
</reference>
<reference evidence="4 7" key="2">
    <citation type="submission" date="2017-10" db="EMBL/GenBank/DDBJ databases">
        <title>Draft genome sequences of Aggregatibacter actinomycetemcomitans strains 310a and 310b.</title>
        <authorList>
            <person name="May A.C."/>
            <person name="Ohta H."/>
            <person name="Maeda H."/>
            <person name="Kokeguchi S."/>
            <person name="Cugini C."/>
        </authorList>
    </citation>
    <scope>NUCLEOTIDE SEQUENCE [LARGE SCALE GENOMIC DNA]</scope>
    <source>
        <strain evidence="4 7">310b</strain>
    </source>
</reference>
<dbReference type="Proteomes" id="UP000323012">
    <property type="component" value="Unassembled WGS sequence"/>
</dbReference>
<dbReference type="EMBL" id="VSED01000062">
    <property type="protein sequence ID" value="TYA37992.1"/>
    <property type="molecule type" value="Genomic_DNA"/>
</dbReference>
<dbReference type="Proteomes" id="UP000072236">
    <property type="component" value="Chromosome"/>
</dbReference>
<evidence type="ECO:0000313" key="3">
    <source>
        <dbReference type="EMBL" id="AMQ95144.1"/>
    </source>
</evidence>
<dbReference type="KEGG" id="aact:ACT75_03240"/>
<dbReference type="GeneID" id="29931493"/>
<organism evidence="5 8">
    <name type="scientific">Aggregatibacter actinomycetemcomitans</name>
    <name type="common">Actinobacillus actinomycetemcomitans</name>
    <name type="synonym">Haemophilus actinomycetemcomitans</name>
    <dbReference type="NCBI Taxonomy" id="714"/>
    <lineage>
        <taxon>Bacteria</taxon>
        <taxon>Pseudomonadati</taxon>
        <taxon>Pseudomonadota</taxon>
        <taxon>Gammaproteobacteria</taxon>
        <taxon>Pasteurellales</taxon>
        <taxon>Pasteurellaceae</taxon>
        <taxon>Aggregatibacter</taxon>
    </lineage>
</organism>
<evidence type="ECO:0000313" key="8">
    <source>
        <dbReference type="Proteomes" id="UP000323012"/>
    </source>
</evidence>
<sequence>MKPVDSIIVPCQNGVAILPARLALTDAAFDAIKEQGTSLIFPEDMPEAEQNYELRLLREGYIYILAINAQVDELYKITAEVEKGFAWYVYHFHGDNQENFIPYRHPEMLAY</sequence>
<accession>A0A142G396</accession>
<feature type="domain" description="Toxin VasX N-terminal region" evidence="1">
    <location>
        <begin position="11"/>
        <end position="95"/>
    </location>
</feature>
<evidence type="ECO:0000313" key="6">
    <source>
        <dbReference type="Proteomes" id="UP000072236"/>
    </source>
</evidence>
<dbReference type="EMBL" id="PCGW01000001">
    <property type="protein sequence ID" value="PHO21724.1"/>
    <property type="molecule type" value="Genomic_DNA"/>
</dbReference>
<protein>
    <recommendedName>
        <fullName evidence="1">Toxin VasX N-terminal region domain-containing protein</fullName>
    </recommendedName>
</protein>
<proteinExistence type="predicted"/>
<keyword evidence="7" id="KW-1185">Reference proteome</keyword>
<dbReference type="InterPro" id="IPR046864">
    <property type="entry name" value="VasX_N"/>
</dbReference>
<dbReference type="KEGG" id="aact:ACT75_06160"/>
<evidence type="ECO:0000313" key="5">
    <source>
        <dbReference type="EMBL" id="TYA37992.1"/>
    </source>
</evidence>